<keyword evidence="4" id="KW-1185">Reference proteome</keyword>
<reference evidence="4" key="1">
    <citation type="submission" date="2017-05" db="EMBL/GenBank/DDBJ databases">
        <authorList>
            <person name="Rodrigo-Torres L."/>
            <person name="Arahal R. D."/>
            <person name="Lucena T."/>
        </authorList>
    </citation>
    <scope>NUCLEOTIDE SEQUENCE [LARGE SCALE GENOMIC DNA]</scope>
    <source>
        <strain evidence="4">CECT 8715</strain>
    </source>
</reference>
<evidence type="ECO:0000256" key="1">
    <source>
        <dbReference type="SAM" id="MobiDB-lite"/>
    </source>
</evidence>
<dbReference type="Proteomes" id="UP000202485">
    <property type="component" value="Unassembled WGS sequence"/>
</dbReference>
<dbReference type="Pfam" id="PF04773">
    <property type="entry name" value="FecR"/>
    <property type="match status" value="1"/>
</dbReference>
<feature type="compositionally biased region" description="Gly residues" evidence="1">
    <location>
        <begin position="251"/>
        <end position="261"/>
    </location>
</feature>
<dbReference type="AlphaFoldDB" id="A0A238KGP2"/>
<feature type="compositionally biased region" description="Basic and acidic residues" evidence="1">
    <location>
        <begin position="236"/>
        <end position="250"/>
    </location>
</feature>
<evidence type="ECO:0000313" key="3">
    <source>
        <dbReference type="EMBL" id="SMX41744.1"/>
    </source>
</evidence>
<feature type="region of interest" description="Disordered" evidence="1">
    <location>
        <begin position="183"/>
        <end position="261"/>
    </location>
</feature>
<dbReference type="PANTHER" id="PTHR38731:SF1">
    <property type="entry name" value="FECR PROTEIN DOMAIN-CONTAINING PROTEIN"/>
    <property type="match status" value="1"/>
</dbReference>
<dbReference type="RefSeq" id="WP_254920179.1">
    <property type="nucleotide sequence ID" value="NZ_FXYG01000002.1"/>
</dbReference>
<dbReference type="PANTHER" id="PTHR38731">
    <property type="entry name" value="LIPL45-RELATED LIPOPROTEIN-RELATED"/>
    <property type="match status" value="1"/>
</dbReference>
<proteinExistence type="predicted"/>
<accession>A0A238KGP2</accession>
<dbReference type="InterPro" id="IPR006860">
    <property type="entry name" value="FecR"/>
</dbReference>
<evidence type="ECO:0000313" key="4">
    <source>
        <dbReference type="Proteomes" id="UP000202485"/>
    </source>
</evidence>
<name>A0A238KGP2_9RHOB</name>
<organism evidence="3 4">
    <name type="scientific">Ruegeria arenilitoris</name>
    <dbReference type="NCBI Taxonomy" id="1173585"/>
    <lineage>
        <taxon>Bacteria</taxon>
        <taxon>Pseudomonadati</taxon>
        <taxon>Pseudomonadota</taxon>
        <taxon>Alphaproteobacteria</taxon>
        <taxon>Rhodobacterales</taxon>
        <taxon>Roseobacteraceae</taxon>
        <taxon>Ruegeria</taxon>
    </lineage>
</organism>
<sequence length="261" mass="27533">MKQGADVTRGGKTLPLRNGMEVLSGDSIVTDANGVVQLVFVDDTKIAVGPNARMVLDVKMLRGNRKAKSFAVEALGGSFRFISGKSRKRAYSIKTPTATMAVRGTVFDMWIAPGNQSAMLVLHGTVQMCGLGGSCRSTGRICSLYATSQRGAVGRPVDQAMYDKAVVSGFPFIQSQKDLKPPLQVDVEGCSGESQPAPRAKSDAPEPRRSAPPQRQVKAAVAAPPEQPDPVGQFDRPGDRPETADDRRDTGGGVFGSGGDG</sequence>
<evidence type="ECO:0000259" key="2">
    <source>
        <dbReference type="Pfam" id="PF04773"/>
    </source>
</evidence>
<dbReference type="Gene3D" id="2.60.120.1440">
    <property type="match status" value="1"/>
</dbReference>
<gene>
    <name evidence="3" type="ORF">RUA8715_02089</name>
</gene>
<dbReference type="EMBL" id="FXYG01000002">
    <property type="protein sequence ID" value="SMX41744.1"/>
    <property type="molecule type" value="Genomic_DNA"/>
</dbReference>
<feature type="compositionally biased region" description="Basic and acidic residues" evidence="1">
    <location>
        <begin position="200"/>
        <end position="209"/>
    </location>
</feature>
<feature type="domain" description="FecR protein" evidence="2">
    <location>
        <begin position="26"/>
        <end position="127"/>
    </location>
</feature>
<protein>
    <submittedName>
        <fullName evidence="3">FecR protein</fullName>
    </submittedName>
</protein>